<comment type="caution">
    <text evidence="8">The sequence shown here is derived from an EMBL/GenBank/DDBJ whole genome shotgun (WGS) entry which is preliminary data.</text>
</comment>
<evidence type="ECO:0000256" key="2">
    <source>
        <dbReference type="ARBA" id="ARBA00012360"/>
    </source>
</evidence>
<evidence type="ECO:0000313" key="9">
    <source>
        <dbReference type="Proteomes" id="UP001489004"/>
    </source>
</evidence>
<keyword evidence="4" id="KW-0479">Metal-binding</keyword>
<evidence type="ECO:0000256" key="6">
    <source>
        <dbReference type="ARBA" id="ARBA00023004"/>
    </source>
</evidence>
<reference evidence="8 9" key="1">
    <citation type="journal article" date="2024" name="Nat. Commun.">
        <title>Phylogenomics reveals the evolutionary origins of lichenization in chlorophyte algae.</title>
        <authorList>
            <person name="Puginier C."/>
            <person name="Libourel C."/>
            <person name="Otte J."/>
            <person name="Skaloud P."/>
            <person name="Haon M."/>
            <person name="Grisel S."/>
            <person name="Petersen M."/>
            <person name="Berrin J.G."/>
            <person name="Delaux P.M."/>
            <person name="Dal Grande F."/>
            <person name="Keller J."/>
        </authorList>
    </citation>
    <scope>NUCLEOTIDE SEQUENCE [LARGE SCALE GENOMIC DNA]</scope>
    <source>
        <strain evidence="8 9">SAG 2043</strain>
    </source>
</reference>
<dbReference type="Proteomes" id="UP001489004">
    <property type="component" value="Unassembled WGS sequence"/>
</dbReference>
<proteinExistence type="inferred from homology"/>
<evidence type="ECO:0000256" key="3">
    <source>
        <dbReference type="ARBA" id="ARBA00022617"/>
    </source>
</evidence>
<gene>
    <name evidence="8" type="ORF">WJX72_004033</name>
</gene>
<comment type="similarity">
    <text evidence="1">Belongs to the heme oxygenase family.</text>
</comment>
<protein>
    <recommendedName>
        <fullName evidence="2">heme oxygenase (biliverdin-producing)</fullName>
        <ecNumber evidence="2">1.14.14.18</ecNumber>
    </recommendedName>
</protein>
<sequence>MKFVTGCKATSAKVVCCPGLVAYGGPAISVNRHLPCGVTCAGKGFGSSKPQTEQKQARKKKKQQGVGSIDGGSKNAVEKAVRIAEGGRVHPVDAKQAAKGKLQFVTVKNWGSGEQADLGDLQVDSVSPALSSDAQRPFAEQLARHLELLEAQGSLKVAQADNARPLPPFDRWSFNERCYVQYLADQQSVHCILEAAIADATTVANTEHYGDQESGKGVWAALDRFTESRGLDRSLEVAADLNNLAKASSLPAQELAPQASPQAEAYGSYVSRLGRECVEGETLAERRQAGLRLLANAYCVQLTHLTSGMRIGASAADKLGLAPIRALHFYENYDDAKVRADPLRAFLGNVNAAGLALSSAEKRAVMDELERALPKIGQLLSSLAHED</sequence>
<dbReference type="InterPro" id="IPR016951">
    <property type="entry name" value="Haem_Oase_decyc_pln"/>
</dbReference>
<dbReference type="GO" id="GO:0010024">
    <property type="term" value="P:phytochromobilin biosynthetic process"/>
    <property type="evidence" value="ECO:0007669"/>
    <property type="project" value="TreeGrafter"/>
</dbReference>
<keyword evidence="3" id="KW-0349">Heme</keyword>
<keyword evidence="6" id="KW-0408">Iron</keyword>
<evidence type="ECO:0000256" key="5">
    <source>
        <dbReference type="ARBA" id="ARBA00023002"/>
    </source>
</evidence>
<dbReference type="GO" id="GO:0046872">
    <property type="term" value="F:metal ion binding"/>
    <property type="evidence" value="ECO:0007669"/>
    <property type="project" value="UniProtKB-KW"/>
</dbReference>
<name>A0AAW1Q6F1_9CHLO</name>
<dbReference type="EMBL" id="JALJOR010000004">
    <property type="protein sequence ID" value="KAK9817905.1"/>
    <property type="molecule type" value="Genomic_DNA"/>
</dbReference>
<accession>A0AAW1Q6F1</accession>
<evidence type="ECO:0000256" key="4">
    <source>
        <dbReference type="ARBA" id="ARBA00022723"/>
    </source>
</evidence>
<evidence type="ECO:0000313" key="8">
    <source>
        <dbReference type="EMBL" id="KAK9817905.1"/>
    </source>
</evidence>
<dbReference type="EC" id="1.14.14.18" evidence="2"/>
<dbReference type="InterPro" id="IPR016084">
    <property type="entry name" value="Haem_Oase-like_multi-hlx"/>
</dbReference>
<dbReference type="GO" id="GO:0004392">
    <property type="term" value="F:heme oxygenase (decyclizing) activity"/>
    <property type="evidence" value="ECO:0007669"/>
    <property type="project" value="UniProtKB-EC"/>
</dbReference>
<keyword evidence="5" id="KW-0560">Oxidoreductase</keyword>
<organism evidence="8 9">
    <name type="scientific">[Myrmecia] bisecta</name>
    <dbReference type="NCBI Taxonomy" id="41462"/>
    <lineage>
        <taxon>Eukaryota</taxon>
        <taxon>Viridiplantae</taxon>
        <taxon>Chlorophyta</taxon>
        <taxon>core chlorophytes</taxon>
        <taxon>Trebouxiophyceae</taxon>
        <taxon>Trebouxiales</taxon>
        <taxon>Trebouxiaceae</taxon>
        <taxon>Myrmecia</taxon>
    </lineage>
</organism>
<dbReference type="PANTHER" id="PTHR35703">
    <property type="entry name" value="HEME OXYGENASE 1, CHLOROPLASTIC-RELATED"/>
    <property type="match status" value="1"/>
</dbReference>
<dbReference type="AlphaFoldDB" id="A0AAW1Q6F1"/>
<keyword evidence="9" id="KW-1185">Reference proteome</keyword>
<evidence type="ECO:0000256" key="1">
    <source>
        <dbReference type="ARBA" id="ARBA00006134"/>
    </source>
</evidence>
<dbReference type="SUPFAM" id="SSF48613">
    <property type="entry name" value="Heme oxygenase-like"/>
    <property type="match status" value="1"/>
</dbReference>
<dbReference type="Gene3D" id="1.20.910.10">
    <property type="entry name" value="Heme oxygenase-like"/>
    <property type="match status" value="1"/>
</dbReference>
<feature type="region of interest" description="Disordered" evidence="7">
    <location>
        <begin position="45"/>
        <end position="72"/>
    </location>
</feature>
<dbReference type="PANTHER" id="PTHR35703:SF2">
    <property type="entry name" value="HEME OXYGENASE 1, CHLOROPLASTIC-RELATED"/>
    <property type="match status" value="1"/>
</dbReference>
<evidence type="ECO:0000256" key="7">
    <source>
        <dbReference type="SAM" id="MobiDB-lite"/>
    </source>
</evidence>